<keyword evidence="6 13" id="KW-0812">Transmembrane</keyword>
<dbReference type="PANTHER" id="PTHR30529:SF1">
    <property type="entry name" value="CYTOCHROME B561 HOMOLOG 2"/>
    <property type="match status" value="1"/>
</dbReference>
<feature type="transmembrane region" description="Helical" evidence="13">
    <location>
        <begin position="145"/>
        <end position="165"/>
    </location>
</feature>
<name>A0A2P7SQK7_9HYPH</name>
<dbReference type="Gene3D" id="1.20.950.20">
    <property type="entry name" value="Transmembrane di-heme cytochromes, Chain C"/>
    <property type="match status" value="1"/>
</dbReference>
<proteinExistence type="inferred from homology"/>
<dbReference type="InterPro" id="IPR052168">
    <property type="entry name" value="Cytochrome_b561_oxidase"/>
</dbReference>
<evidence type="ECO:0000256" key="12">
    <source>
        <dbReference type="ARBA" id="ARBA00037975"/>
    </source>
</evidence>
<comment type="subcellular location">
    <subcellularLocation>
        <location evidence="2">Cell membrane</location>
        <topology evidence="2">Multi-pass membrane protein</topology>
    </subcellularLocation>
</comment>
<organism evidence="15 16">
    <name type="scientific">Kumtagia ephedrae</name>
    <dbReference type="NCBI Taxonomy" id="2116701"/>
    <lineage>
        <taxon>Bacteria</taxon>
        <taxon>Pseudomonadati</taxon>
        <taxon>Pseudomonadota</taxon>
        <taxon>Alphaproteobacteria</taxon>
        <taxon>Hyphomicrobiales</taxon>
        <taxon>Phyllobacteriaceae</taxon>
        <taxon>Kumtagia</taxon>
    </lineage>
</organism>
<dbReference type="RefSeq" id="WP_106770820.1">
    <property type="nucleotide sequence ID" value="NZ_PXYK01000003.1"/>
</dbReference>
<keyword evidence="3" id="KW-0813">Transport</keyword>
<feature type="transmembrane region" description="Helical" evidence="13">
    <location>
        <begin position="12"/>
        <end position="34"/>
    </location>
</feature>
<evidence type="ECO:0000256" key="4">
    <source>
        <dbReference type="ARBA" id="ARBA00022475"/>
    </source>
</evidence>
<keyword evidence="9 13" id="KW-1133">Transmembrane helix</keyword>
<dbReference type="SUPFAM" id="SSF81342">
    <property type="entry name" value="Transmembrane di-heme cytochromes"/>
    <property type="match status" value="1"/>
</dbReference>
<sequence length="200" mass="21733">MRHDRKETFGTIAVLLHWTIALLFLGQFALGLSMTKVKGMALQFELIQWHKSFGFLILGLAVLRLGWHLGAGRPRPSPALSPVERASAAIVQALLLAATVAVPLAGWALASTSTLGIPTLAFKLVLIPHLPLVPSEQAEAFWRQMHGFLAWATILLAAAHAGAALRHHLLLRDDVLARMLPILSPRRLAGRQTTTESDDA</sequence>
<evidence type="ECO:0000256" key="13">
    <source>
        <dbReference type="SAM" id="Phobius"/>
    </source>
</evidence>
<comment type="similarity">
    <text evidence="12">Belongs to the cytochrome b561 family.</text>
</comment>
<keyword evidence="10" id="KW-0408">Iron</keyword>
<evidence type="ECO:0000256" key="11">
    <source>
        <dbReference type="ARBA" id="ARBA00023136"/>
    </source>
</evidence>
<evidence type="ECO:0000256" key="6">
    <source>
        <dbReference type="ARBA" id="ARBA00022692"/>
    </source>
</evidence>
<evidence type="ECO:0000313" key="16">
    <source>
        <dbReference type="Proteomes" id="UP000241229"/>
    </source>
</evidence>
<dbReference type="GO" id="GO:0005886">
    <property type="term" value="C:plasma membrane"/>
    <property type="evidence" value="ECO:0007669"/>
    <property type="project" value="UniProtKB-SubCell"/>
</dbReference>
<evidence type="ECO:0000256" key="2">
    <source>
        <dbReference type="ARBA" id="ARBA00004651"/>
    </source>
</evidence>
<dbReference type="EMBL" id="PXYK01000003">
    <property type="protein sequence ID" value="PSJ64776.1"/>
    <property type="molecule type" value="Genomic_DNA"/>
</dbReference>
<keyword evidence="4" id="KW-1003">Cell membrane</keyword>
<evidence type="ECO:0000256" key="10">
    <source>
        <dbReference type="ARBA" id="ARBA00023004"/>
    </source>
</evidence>
<evidence type="ECO:0000256" key="5">
    <source>
        <dbReference type="ARBA" id="ARBA00022617"/>
    </source>
</evidence>
<dbReference type="GO" id="GO:0009055">
    <property type="term" value="F:electron transfer activity"/>
    <property type="evidence" value="ECO:0007669"/>
    <property type="project" value="InterPro"/>
</dbReference>
<evidence type="ECO:0000256" key="7">
    <source>
        <dbReference type="ARBA" id="ARBA00022723"/>
    </source>
</evidence>
<keyword evidence="16" id="KW-1185">Reference proteome</keyword>
<dbReference type="OrthoDB" id="1247465at2"/>
<comment type="cofactor">
    <cofactor evidence="1">
        <name>heme b</name>
        <dbReference type="ChEBI" id="CHEBI:60344"/>
    </cofactor>
</comment>
<feature type="transmembrane region" description="Helical" evidence="13">
    <location>
        <begin position="46"/>
        <end position="67"/>
    </location>
</feature>
<evidence type="ECO:0000259" key="14">
    <source>
        <dbReference type="Pfam" id="PF01292"/>
    </source>
</evidence>
<dbReference type="InterPro" id="IPR016174">
    <property type="entry name" value="Di-haem_cyt_TM"/>
</dbReference>
<feature type="transmembrane region" description="Helical" evidence="13">
    <location>
        <begin position="88"/>
        <end position="109"/>
    </location>
</feature>
<comment type="caution">
    <text evidence="15">The sequence shown here is derived from an EMBL/GenBank/DDBJ whole genome shotgun (WGS) entry which is preliminary data.</text>
</comment>
<dbReference type="GO" id="GO:0020037">
    <property type="term" value="F:heme binding"/>
    <property type="evidence" value="ECO:0007669"/>
    <property type="project" value="TreeGrafter"/>
</dbReference>
<evidence type="ECO:0000256" key="1">
    <source>
        <dbReference type="ARBA" id="ARBA00001970"/>
    </source>
</evidence>
<dbReference type="Pfam" id="PF01292">
    <property type="entry name" value="Ni_hydr_CYTB"/>
    <property type="match status" value="1"/>
</dbReference>
<keyword evidence="8" id="KW-0249">Electron transport</keyword>
<dbReference type="PANTHER" id="PTHR30529">
    <property type="entry name" value="CYTOCHROME B561"/>
    <property type="match status" value="1"/>
</dbReference>
<protein>
    <submittedName>
        <fullName evidence="15">Cytochrome b</fullName>
    </submittedName>
</protein>
<feature type="domain" description="Cytochrome b561 bacterial/Ni-hydrogenase" evidence="14">
    <location>
        <begin position="9"/>
        <end position="181"/>
    </location>
</feature>
<evidence type="ECO:0000256" key="8">
    <source>
        <dbReference type="ARBA" id="ARBA00022982"/>
    </source>
</evidence>
<keyword evidence="7" id="KW-0479">Metal-binding</keyword>
<dbReference type="InterPro" id="IPR011577">
    <property type="entry name" value="Cyt_b561_bac/Ni-Hgenase"/>
</dbReference>
<evidence type="ECO:0000313" key="15">
    <source>
        <dbReference type="EMBL" id="PSJ64776.1"/>
    </source>
</evidence>
<keyword evidence="11 13" id="KW-0472">Membrane</keyword>
<dbReference type="GO" id="GO:0046872">
    <property type="term" value="F:metal ion binding"/>
    <property type="evidence" value="ECO:0007669"/>
    <property type="project" value="UniProtKB-KW"/>
</dbReference>
<gene>
    <name evidence="15" type="ORF">C7I84_03750</name>
</gene>
<evidence type="ECO:0000256" key="9">
    <source>
        <dbReference type="ARBA" id="ARBA00022989"/>
    </source>
</evidence>
<evidence type="ECO:0000256" key="3">
    <source>
        <dbReference type="ARBA" id="ARBA00022448"/>
    </source>
</evidence>
<accession>A0A2P7SQK7</accession>
<keyword evidence="5" id="KW-0349">Heme</keyword>
<reference evidence="15 16" key="1">
    <citation type="submission" date="2018-03" db="EMBL/GenBank/DDBJ databases">
        <title>The draft genome of Mesorhizobium sp. 6GN-30.</title>
        <authorList>
            <person name="Liu L."/>
            <person name="Li L."/>
            <person name="Wang T."/>
            <person name="Zhang X."/>
            <person name="Liang L."/>
        </authorList>
    </citation>
    <scope>NUCLEOTIDE SEQUENCE [LARGE SCALE GENOMIC DNA]</scope>
    <source>
        <strain evidence="15 16">6GN30</strain>
    </source>
</reference>
<dbReference type="AlphaFoldDB" id="A0A2P7SQK7"/>
<dbReference type="Proteomes" id="UP000241229">
    <property type="component" value="Unassembled WGS sequence"/>
</dbReference>
<dbReference type="GO" id="GO:0022904">
    <property type="term" value="P:respiratory electron transport chain"/>
    <property type="evidence" value="ECO:0007669"/>
    <property type="project" value="InterPro"/>
</dbReference>